<dbReference type="Proteomes" id="UP000016924">
    <property type="component" value="Unassembled WGS sequence"/>
</dbReference>
<dbReference type="GO" id="GO:0006508">
    <property type="term" value="P:proteolysis"/>
    <property type="evidence" value="ECO:0007669"/>
    <property type="project" value="InterPro"/>
</dbReference>
<feature type="region of interest" description="Disordered" evidence="1">
    <location>
        <begin position="323"/>
        <end position="356"/>
    </location>
</feature>
<dbReference type="RefSeq" id="XP_007778880.1">
    <property type="nucleotide sequence ID" value="XM_007780690.1"/>
</dbReference>
<feature type="region of interest" description="Disordered" evidence="1">
    <location>
        <begin position="1"/>
        <end position="34"/>
    </location>
</feature>
<dbReference type="eggNOG" id="ENOG502SCG5">
    <property type="taxonomic scope" value="Eukaryota"/>
</dbReference>
<evidence type="ECO:0000256" key="1">
    <source>
        <dbReference type="SAM" id="MobiDB-lite"/>
    </source>
</evidence>
<feature type="compositionally biased region" description="Pro residues" evidence="1">
    <location>
        <begin position="323"/>
        <end position="341"/>
    </location>
</feature>
<feature type="region of interest" description="Disordered" evidence="1">
    <location>
        <begin position="259"/>
        <end position="282"/>
    </location>
</feature>
<dbReference type="HOGENOM" id="CLU_723645_0_0_1"/>
<name>R7YNX7_CONA1</name>
<dbReference type="GeneID" id="19900102"/>
<dbReference type="GO" id="GO:0004252">
    <property type="term" value="F:serine-type endopeptidase activity"/>
    <property type="evidence" value="ECO:0007669"/>
    <property type="project" value="InterPro"/>
</dbReference>
<dbReference type="InterPro" id="IPR036852">
    <property type="entry name" value="Peptidase_S8/S53_dom_sf"/>
</dbReference>
<organism evidence="2 3">
    <name type="scientific">Coniosporium apollinis (strain CBS 100218)</name>
    <name type="common">Rock-inhabiting black yeast</name>
    <dbReference type="NCBI Taxonomy" id="1168221"/>
    <lineage>
        <taxon>Eukaryota</taxon>
        <taxon>Fungi</taxon>
        <taxon>Dikarya</taxon>
        <taxon>Ascomycota</taxon>
        <taxon>Pezizomycotina</taxon>
        <taxon>Dothideomycetes</taxon>
        <taxon>Dothideomycetes incertae sedis</taxon>
        <taxon>Coniosporium</taxon>
    </lineage>
</organism>
<dbReference type="AlphaFoldDB" id="R7YNX7"/>
<proteinExistence type="predicted"/>
<keyword evidence="3" id="KW-1185">Reference proteome</keyword>
<evidence type="ECO:0000313" key="2">
    <source>
        <dbReference type="EMBL" id="EON63563.1"/>
    </source>
</evidence>
<dbReference type="EMBL" id="JH767563">
    <property type="protein sequence ID" value="EON63563.1"/>
    <property type="molecule type" value="Genomic_DNA"/>
</dbReference>
<evidence type="ECO:0000313" key="3">
    <source>
        <dbReference type="Proteomes" id="UP000016924"/>
    </source>
</evidence>
<dbReference type="OrthoDB" id="1896086at2759"/>
<reference evidence="3" key="1">
    <citation type="submission" date="2012-06" db="EMBL/GenBank/DDBJ databases">
        <title>The genome sequence of Coniosporium apollinis CBS 100218.</title>
        <authorList>
            <consortium name="The Broad Institute Genome Sequencing Platform"/>
            <person name="Cuomo C."/>
            <person name="Gorbushina A."/>
            <person name="Noack S."/>
            <person name="Walker B."/>
            <person name="Young S.K."/>
            <person name="Zeng Q."/>
            <person name="Gargeya S."/>
            <person name="Fitzgerald M."/>
            <person name="Haas B."/>
            <person name="Abouelleil A."/>
            <person name="Alvarado L."/>
            <person name="Arachchi H.M."/>
            <person name="Berlin A.M."/>
            <person name="Chapman S.B."/>
            <person name="Goldberg J."/>
            <person name="Griggs A."/>
            <person name="Gujja S."/>
            <person name="Hansen M."/>
            <person name="Howarth C."/>
            <person name="Imamovic A."/>
            <person name="Larimer J."/>
            <person name="McCowan C."/>
            <person name="Montmayeur A."/>
            <person name="Murphy C."/>
            <person name="Neiman D."/>
            <person name="Pearson M."/>
            <person name="Priest M."/>
            <person name="Roberts A."/>
            <person name="Saif S."/>
            <person name="Shea T."/>
            <person name="Sisk P."/>
            <person name="Sykes S."/>
            <person name="Wortman J."/>
            <person name="Nusbaum C."/>
            <person name="Birren B."/>
        </authorList>
    </citation>
    <scope>NUCLEOTIDE SEQUENCE [LARGE SCALE GENOMIC DNA]</scope>
    <source>
        <strain evidence="3">CBS 100218</strain>
    </source>
</reference>
<dbReference type="Gene3D" id="3.40.50.200">
    <property type="entry name" value="Peptidase S8/S53 domain"/>
    <property type="match status" value="1"/>
</dbReference>
<dbReference type="SUPFAM" id="SSF52743">
    <property type="entry name" value="Subtilisin-like"/>
    <property type="match status" value="1"/>
</dbReference>
<protein>
    <recommendedName>
        <fullName evidence="4">Peptidase S8/S53 domain-containing protein</fullName>
    </recommendedName>
</protein>
<dbReference type="CDD" id="cd00306">
    <property type="entry name" value="Peptidases_S8_S53"/>
    <property type="match status" value="1"/>
</dbReference>
<sequence length="382" mass="41035">MGKRAVDAPRLPEGIGSREPQANSPGPTADHITWDPAEWDSMKYVSQPKNDENPLGVRLDKVPSYRYRHDSDGEGVVVYVIDSGADTSTERIKYFENELYDEAMKESFEIVIQELLDLKNVVLVTPAGNNDEGVEIKTPPAVLGPKFEELIVVVGVIGDAGADRYKGKFQTADYIKISGVATDSVCASEKGKGDNGGDYEKGVAGTSYAAATVSGLAAYFLGTGVEVKGFRKTLYDAAYPRISEGRKVLWNGVDYTKVPGAPGGPPKEQNQNPSPRPCEDKNDLESLEKCQFECDGTGGTCTLYSVPLGSLWAPRFRCECPKPPSPPASPPPPTNPPPPCKPQGFISQEKSHAGCGGDGRCTTHIPFSPGVGPTPWFCECSE</sequence>
<accession>R7YNX7</accession>
<dbReference type="STRING" id="1168221.R7YNX7"/>
<gene>
    <name evidence="2" type="ORF">W97_02791</name>
</gene>
<evidence type="ECO:0008006" key="4">
    <source>
        <dbReference type="Google" id="ProtNLM"/>
    </source>
</evidence>